<dbReference type="GO" id="GO:0046872">
    <property type="term" value="F:metal ion binding"/>
    <property type="evidence" value="ECO:0007669"/>
    <property type="project" value="UniProtKB-KW"/>
</dbReference>
<keyword evidence="4" id="KW-0223">Dioxygenase</keyword>
<organism evidence="4 5">
    <name type="scientific">Fadolivirus FV1/VV64</name>
    <dbReference type="NCBI Taxonomy" id="3070911"/>
    <lineage>
        <taxon>Viruses</taxon>
        <taxon>Varidnaviria</taxon>
        <taxon>Bamfordvirae</taxon>
        <taxon>Nucleocytoviricota</taxon>
        <taxon>Megaviricetes</taxon>
        <taxon>Imitervirales</taxon>
        <taxon>Mimiviridae</taxon>
        <taxon>Klosneuvirinae</taxon>
        <taxon>Fadolivirus</taxon>
        <taxon>Fadolivirus algeromassiliense</taxon>
    </lineage>
</organism>
<evidence type="ECO:0000256" key="2">
    <source>
        <dbReference type="ARBA" id="ARBA00023004"/>
    </source>
</evidence>
<dbReference type="InterPro" id="IPR044862">
    <property type="entry name" value="Pro_4_hyd_alph_FE2OG_OXY"/>
</dbReference>
<dbReference type="InterPro" id="IPR045054">
    <property type="entry name" value="P4HA-like"/>
</dbReference>
<evidence type="ECO:0000259" key="3">
    <source>
        <dbReference type="Pfam" id="PF13640"/>
    </source>
</evidence>
<dbReference type="GO" id="GO:0004656">
    <property type="term" value="F:procollagen-proline 4-dioxygenase activity"/>
    <property type="evidence" value="ECO:0007669"/>
    <property type="project" value="TreeGrafter"/>
</dbReference>
<evidence type="ECO:0000313" key="4">
    <source>
        <dbReference type="EMBL" id="QKF94764.1"/>
    </source>
</evidence>
<dbReference type="Pfam" id="PF13640">
    <property type="entry name" value="2OG-FeII_Oxy_3"/>
    <property type="match status" value="1"/>
</dbReference>
<reference evidence="4 5" key="1">
    <citation type="submission" date="2020-04" db="EMBL/GenBank/DDBJ databases">
        <title>Advantages and limits of metagenomic assembly and binning of a giant virus.</title>
        <authorList>
            <person name="Schulz F."/>
            <person name="Andreani J."/>
            <person name="Francis R."/>
            <person name="Boudjemaa H."/>
            <person name="Bou Khalil J.Y."/>
            <person name="Lee J."/>
            <person name="La Scola B."/>
            <person name="Woyke T."/>
        </authorList>
    </citation>
    <scope>NUCLEOTIDE SEQUENCE [LARGE SCALE GENOMIC DNA]</scope>
    <source>
        <strain evidence="4 5">FV1/VV64</strain>
    </source>
</reference>
<dbReference type="SUPFAM" id="SSF51197">
    <property type="entry name" value="Clavaminate synthase-like"/>
    <property type="match status" value="1"/>
</dbReference>
<accession>A0A7D3QW10</accession>
<sequence length="262" mass="30442">MESYDPEPKEAQLSSEITNISFDDNVEPKVAYINKDIIVIDNVLTQHECLQIKSLIDNLSDKLSNGRKKACKKFNNLTDLIMKRCSEHIPSYVHTDYDVKISDHHNDDYNYWGMPTINDSWRLVKCEKGSSLSLHYDSTYVKSVDLKSFYTIMIYLSDNDDGPTHFKKYDLDVLSKQGRLVLFNQKLLHEGLPNYSSEKYFIRSEIMYRRSKSIASESDAEAIKIYNEAKKLYNFDPEKSLQLEKTAFSLSPILETLIYDNI</sequence>
<dbReference type="Gene3D" id="2.60.120.620">
    <property type="entry name" value="q2cbj1_9rhob like domain"/>
    <property type="match status" value="1"/>
</dbReference>
<feature type="domain" description="Prolyl 4-hydroxylase alpha subunit Fe(2+) 2OG dioxygenase" evidence="3">
    <location>
        <begin position="124"/>
        <end position="202"/>
    </location>
</feature>
<evidence type="ECO:0000256" key="1">
    <source>
        <dbReference type="ARBA" id="ARBA00022723"/>
    </source>
</evidence>
<dbReference type="Proteomes" id="UP001162001">
    <property type="component" value="Segment"/>
</dbReference>
<dbReference type="PANTHER" id="PTHR10869:SF246">
    <property type="entry name" value="TRANSMEMBRANE PROLYL 4-HYDROXYLASE"/>
    <property type="match status" value="1"/>
</dbReference>
<evidence type="ECO:0000313" key="5">
    <source>
        <dbReference type="Proteomes" id="UP001162001"/>
    </source>
</evidence>
<dbReference type="PANTHER" id="PTHR10869">
    <property type="entry name" value="PROLYL 4-HYDROXYLASE ALPHA SUBUNIT"/>
    <property type="match status" value="1"/>
</dbReference>
<proteinExistence type="predicted"/>
<keyword evidence="5" id="KW-1185">Reference proteome</keyword>
<gene>
    <name evidence="4" type="ORF">Fadolivirus_1_1306</name>
</gene>
<keyword evidence="2" id="KW-0408">Iron</keyword>
<protein>
    <submittedName>
        <fullName evidence="4">Oxoglutarate/iron-dependent dioxygenase</fullName>
    </submittedName>
</protein>
<keyword evidence="1" id="KW-0479">Metal-binding</keyword>
<keyword evidence="4" id="KW-0560">Oxidoreductase</keyword>
<dbReference type="EMBL" id="MT418680">
    <property type="protein sequence ID" value="QKF94764.1"/>
    <property type="molecule type" value="Genomic_DNA"/>
</dbReference>
<name>A0A7D3QW10_9VIRU</name>